<reference evidence="1" key="2">
    <citation type="submission" date="2021-09" db="EMBL/GenBank/DDBJ databases">
        <authorList>
            <person name="Gilroy R."/>
        </authorList>
    </citation>
    <scope>NUCLEOTIDE SEQUENCE</scope>
    <source>
        <strain evidence="1">ChiGjej3B3-7470</strain>
    </source>
</reference>
<reference evidence="1" key="1">
    <citation type="journal article" date="2021" name="PeerJ">
        <title>Extensive microbial diversity within the chicken gut microbiome revealed by metagenomics and culture.</title>
        <authorList>
            <person name="Gilroy R."/>
            <person name="Ravi A."/>
            <person name="Getino M."/>
            <person name="Pursley I."/>
            <person name="Horton D.L."/>
            <person name="Alikhan N.F."/>
            <person name="Baker D."/>
            <person name="Gharbi K."/>
            <person name="Hall N."/>
            <person name="Watson M."/>
            <person name="Adriaenssens E.M."/>
            <person name="Foster-Nyarko E."/>
            <person name="Jarju S."/>
            <person name="Secka A."/>
            <person name="Antonio M."/>
            <person name="Oren A."/>
            <person name="Chaudhuri R.R."/>
            <person name="La Ragione R."/>
            <person name="Hildebrand F."/>
            <person name="Pallen M.J."/>
        </authorList>
    </citation>
    <scope>NUCLEOTIDE SEQUENCE</scope>
    <source>
        <strain evidence="1">ChiGjej3B3-7470</strain>
    </source>
</reference>
<dbReference type="EMBL" id="DYZF01000176">
    <property type="protein sequence ID" value="HJE51681.1"/>
    <property type="molecule type" value="Genomic_DNA"/>
</dbReference>
<evidence type="ECO:0000313" key="2">
    <source>
        <dbReference type="Proteomes" id="UP000712713"/>
    </source>
</evidence>
<dbReference type="Pfam" id="PF12787">
    <property type="entry name" value="EcsC"/>
    <property type="match status" value="1"/>
</dbReference>
<organism evidence="1 2">
    <name type="scientific">Tessaracoccus flavescens</name>
    <dbReference type="NCBI Taxonomy" id="399497"/>
    <lineage>
        <taxon>Bacteria</taxon>
        <taxon>Bacillati</taxon>
        <taxon>Actinomycetota</taxon>
        <taxon>Actinomycetes</taxon>
        <taxon>Propionibacteriales</taxon>
        <taxon>Propionibacteriaceae</taxon>
        <taxon>Tessaracoccus</taxon>
    </lineage>
</organism>
<name>A0A921JR23_9ACTN</name>
<gene>
    <name evidence="1" type="ORF">K8V15_06850</name>
</gene>
<dbReference type="AlphaFoldDB" id="A0A921JR23"/>
<comment type="caution">
    <text evidence="1">The sequence shown here is derived from an EMBL/GenBank/DDBJ whole genome shotgun (WGS) entry which is preliminary data.</text>
</comment>
<protein>
    <submittedName>
        <fullName evidence="1">EcsC family protein</fullName>
    </submittedName>
</protein>
<proteinExistence type="predicted"/>
<accession>A0A921JR23</accession>
<evidence type="ECO:0000313" key="1">
    <source>
        <dbReference type="EMBL" id="HJE51681.1"/>
    </source>
</evidence>
<dbReference type="InterPro" id="IPR024787">
    <property type="entry name" value="EcsC"/>
</dbReference>
<dbReference type="Proteomes" id="UP000712713">
    <property type="component" value="Unassembled WGS sequence"/>
</dbReference>
<sequence>MAVIDLEKMVGMFRDIGLDGKAAFSSARQVAAKALDANNGNREAAIEDVIRQHRRGATAGGFLTGLGGFATLPVLLPTNVVEFYVQATRMVGAIATIRGYNVEDDEVRARVLASLVGEESGDVLDHVGLGPIAGAATKQIVKRLPGPKMSELTKAIGVRLLKRFGLRSFRLFGKAIPGLGGLIGAWSDRRQFAKVAKAAQKGFPHQAR</sequence>